<evidence type="ECO:0000313" key="3">
    <source>
        <dbReference type="Proteomes" id="UP000198588"/>
    </source>
</evidence>
<organism evidence="2 3">
    <name type="scientific">Mesorhizobium qingshengii</name>
    <dbReference type="NCBI Taxonomy" id="1165689"/>
    <lineage>
        <taxon>Bacteria</taxon>
        <taxon>Pseudomonadati</taxon>
        <taxon>Pseudomonadota</taxon>
        <taxon>Alphaproteobacteria</taxon>
        <taxon>Hyphomicrobiales</taxon>
        <taxon>Phyllobacteriaceae</taxon>
        <taxon>Mesorhizobium</taxon>
    </lineage>
</organism>
<name>A0A1G5UY97_9HYPH</name>
<protein>
    <submittedName>
        <fullName evidence="2">Uncharacterized protein</fullName>
    </submittedName>
</protein>
<feature type="transmembrane region" description="Helical" evidence="1">
    <location>
        <begin position="128"/>
        <end position="146"/>
    </location>
</feature>
<reference evidence="2 3" key="1">
    <citation type="submission" date="2016-10" db="EMBL/GenBank/DDBJ databases">
        <authorList>
            <person name="de Groot N.N."/>
        </authorList>
    </citation>
    <scope>NUCLEOTIDE SEQUENCE [LARGE SCALE GENOMIC DNA]</scope>
    <source>
        <strain evidence="2 3">CGMCC 1.12097</strain>
    </source>
</reference>
<keyword evidence="1" id="KW-0472">Membrane</keyword>
<dbReference type="Pfam" id="PF20334">
    <property type="entry name" value="DUF6629"/>
    <property type="match status" value="1"/>
</dbReference>
<gene>
    <name evidence="2" type="ORF">SAMN02927914_00049</name>
</gene>
<feature type="transmembrane region" description="Helical" evidence="1">
    <location>
        <begin position="28"/>
        <end position="52"/>
    </location>
</feature>
<feature type="transmembrane region" description="Helical" evidence="1">
    <location>
        <begin position="152"/>
        <end position="170"/>
    </location>
</feature>
<dbReference type="AlphaFoldDB" id="A0A1G5UY97"/>
<feature type="transmembrane region" description="Helical" evidence="1">
    <location>
        <begin position="64"/>
        <end position="84"/>
    </location>
</feature>
<sequence>MAPIFFAAQQVLEGLLWLNLPTARDGSISAGLTFLFLILAESFWPIYAPIAVMLVEPNQSRRRVILACVAAGLGVGTYLLWDIVNWPHGATIQDGHIVYVNVTEHGVVVALAYLAATVLPLMLSTQRTVVALGGIILVGLVVAYTLYWEAFVSVWCFFAAAASVVIVLHFERSHQSRPAVVAINN</sequence>
<feature type="transmembrane region" description="Helical" evidence="1">
    <location>
        <begin position="96"/>
        <end position="116"/>
    </location>
</feature>
<evidence type="ECO:0000256" key="1">
    <source>
        <dbReference type="SAM" id="Phobius"/>
    </source>
</evidence>
<dbReference type="InterPro" id="IPR046737">
    <property type="entry name" value="DUF6629"/>
</dbReference>
<keyword evidence="1" id="KW-0812">Transmembrane</keyword>
<evidence type="ECO:0000313" key="2">
    <source>
        <dbReference type="EMBL" id="SDA38590.1"/>
    </source>
</evidence>
<proteinExistence type="predicted"/>
<dbReference type="Proteomes" id="UP000198588">
    <property type="component" value="Unassembled WGS sequence"/>
</dbReference>
<accession>A0A1G5UY97</accession>
<keyword evidence="1" id="KW-1133">Transmembrane helix</keyword>
<dbReference type="EMBL" id="FMXM01000002">
    <property type="protein sequence ID" value="SDA38590.1"/>
    <property type="molecule type" value="Genomic_DNA"/>
</dbReference>